<dbReference type="EMBL" id="CP017562">
    <property type="protein sequence ID" value="APA88932.1"/>
    <property type="molecule type" value="Genomic_DNA"/>
</dbReference>
<dbReference type="InterPro" id="IPR007833">
    <property type="entry name" value="Capsule_polysaccharide_synth"/>
</dbReference>
<dbReference type="CDD" id="cd16441">
    <property type="entry name" value="beta_Kdo_transferase_KpsS"/>
    <property type="match status" value="1"/>
</dbReference>
<dbReference type="OrthoDB" id="9794206at2"/>
<evidence type="ECO:0000313" key="2">
    <source>
        <dbReference type="Proteomes" id="UP000179860"/>
    </source>
</evidence>
<accession>A0A1I9YRW2</accession>
<dbReference type="Proteomes" id="UP000179860">
    <property type="component" value="Chromosome 2"/>
</dbReference>
<proteinExistence type="predicted"/>
<sequence length="402" mass="45655">MHRSFLALQGTASPFFSRLATALRERGHAVRRVNFCGGDLSYACNSDAWNFRGQPGELSDWYSNKVNASSFTDVLMFGDCREIHRPVHPIAKTHGLRVHVFEEGYVRPHWLTLEKHGVNGRSQLSRDPAWYLDQRRFTPLSPVGRPTGYNLYERAFHDIRYRGANTLFALRFPHYRSHRPRNGFFEYSGLAARALRQRKHHHDSDKVTRDLLEAGRAYYIFPLQLNSDAQIVVHSPFDSVRDAIAKVLTSFAHHAPADSWLVIKNHPLDTGLIDYRRHAEQLARELGIAERLRFIDAGHLPTLLDNARGAVVVNSTVGLSALHHRRPLMALGSAIYNMPGLTWQGSLDDFWSEADQPDMNLYQAFLDYVVHHTQINGDFYTKTGIAMAVRGAVQRLEAAAHA</sequence>
<dbReference type="KEGG" id="pspw:BJG93_27015"/>
<dbReference type="GO" id="GO:0000271">
    <property type="term" value="P:polysaccharide biosynthetic process"/>
    <property type="evidence" value="ECO:0007669"/>
    <property type="project" value="InterPro"/>
</dbReference>
<dbReference type="STRING" id="754502.BJG93_27015"/>
<gene>
    <name evidence="1" type="ORF">BJG93_27015</name>
</gene>
<dbReference type="AlphaFoldDB" id="A0A1I9YRW2"/>
<name>A0A1I9YRW2_9BURK</name>
<protein>
    <submittedName>
        <fullName evidence="1">Capsular biosynthesis protein</fullName>
    </submittedName>
</protein>
<dbReference type="RefSeq" id="WP_027196434.1">
    <property type="nucleotide sequence ID" value="NZ_CP017562.2"/>
</dbReference>
<dbReference type="GO" id="GO:0015774">
    <property type="term" value="P:polysaccharide transport"/>
    <property type="evidence" value="ECO:0007669"/>
    <property type="project" value="InterPro"/>
</dbReference>
<keyword evidence="2" id="KW-1185">Reference proteome</keyword>
<evidence type="ECO:0000313" key="1">
    <source>
        <dbReference type="EMBL" id="APA88932.1"/>
    </source>
</evidence>
<reference evidence="1" key="1">
    <citation type="submission" date="2016-09" db="EMBL/GenBank/DDBJ databases">
        <title>The Complete Genome of Burkholderia sprentiae wsm5005.</title>
        <authorList>
            <person name="De Meyer S."/>
            <person name="Wang P."/>
            <person name="Terpolilli J."/>
        </authorList>
    </citation>
    <scope>NUCLEOTIDE SEQUENCE [LARGE SCALE GENOMIC DNA]</scope>
    <source>
        <strain evidence="1">WSM5005</strain>
    </source>
</reference>
<organism evidence="1 2">
    <name type="scientific">Paraburkholderia sprentiae WSM5005</name>
    <dbReference type="NCBI Taxonomy" id="754502"/>
    <lineage>
        <taxon>Bacteria</taxon>
        <taxon>Pseudomonadati</taxon>
        <taxon>Pseudomonadota</taxon>
        <taxon>Betaproteobacteria</taxon>
        <taxon>Burkholderiales</taxon>
        <taxon>Burkholderiaceae</taxon>
        <taxon>Paraburkholderia</taxon>
    </lineage>
</organism>
<dbReference type="Pfam" id="PF05159">
    <property type="entry name" value="Capsule_synth"/>
    <property type="match status" value="1"/>
</dbReference>
<reference evidence="1" key="2">
    <citation type="submission" date="2021-06" db="EMBL/GenBank/DDBJ databases">
        <authorList>
            <person name="Rogers T.H."/>
            <person name="Ramsay J.P."/>
            <person name="Wang P."/>
            <person name="Terpolilli J."/>
        </authorList>
    </citation>
    <scope>NUCLEOTIDE SEQUENCE</scope>
    <source>
        <strain evidence="1">WSM5005</strain>
    </source>
</reference>